<dbReference type="EMBL" id="CAJPIJ010000167">
    <property type="protein sequence ID" value="CAG2001476.1"/>
    <property type="molecule type" value="Genomic_DNA"/>
</dbReference>
<dbReference type="EMBL" id="CAAKMV010000129">
    <property type="protein sequence ID" value="VIO57330.1"/>
    <property type="molecule type" value="Genomic_DNA"/>
</dbReference>
<proteinExistence type="predicted"/>
<feature type="chain" id="PRO_5041086090" description="Heterokaryon incompatibility domain-containing protein" evidence="1">
    <location>
        <begin position="18"/>
        <end position="86"/>
    </location>
</feature>
<evidence type="ECO:0000313" key="2">
    <source>
        <dbReference type="EMBL" id="CAG2001476.1"/>
    </source>
</evidence>
<gene>
    <name evidence="3" type="ORF">FUG_LOCUS251620</name>
    <name evidence="2" type="ORF">MDCFG202_LOCUS464526</name>
</gene>
<protein>
    <recommendedName>
        <fullName evidence="4">Heterokaryon incompatibility domain-containing protein</fullName>
    </recommendedName>
</protein>
<sequence length="86" mass="9803">MLFLFLHPSHFIIPTDAWDDTPRNSTTLFLARVRDVARLSSVVHWADVICCKLTKDAVTISLDFSYQGAQTESYELKESSKFVQPP</sequence>
<name>A0A4E9DMV7_GIBZA</name>
<keyword evidence="1" id="KW-0732">Signal</keyword>
<evidence type="ECO:0008006" key="4">
    <source>
        <dbReference type="Google" id="ProtNLM"/>
    </source>
</evidence>
<evidence type="ECO:0000256" key="1">
    <source>
        <dbReference type="SAM" id="SignalP"/>
    </source>
</evidence>
<reference evidence="2" key="2">
    <citation type="submission" date="2021-03" db="EMBL/GenBank/DDBJ databases">
        <authorList>
            <person name="Alouane T."/>
            <person name="Langin T."/>
            <person name="Bonhomme L."/>
        </authorList>
    </citation>
    <scope>NUCLEOTIDE SEQUENCE</scope>
    <source>
        <strain evidence="2">MDC_Fg202</strain>
    </source>
</reference>
<reference evidence="3" key="1">
    <citation type="submission" date="2019-04" db="EMBL/GenBank/DDBJ databases">
        <authorList>
            <person name="Melise S."/>
            <person name="Noan J."/>
            <person name="Okalmin O."/>
        </authorList>
    </citation>
    <scope>NUCLEOTIDE SEQUENCE</scope>
    <source>
        <strain evidence="3">FN9</strain>
    </source>
</reference>
<dbReference type="AlphaFoldDB" id="A0A4E9DMV7"/>
<organism evidence="3">
    <name type="scientific">Gibberella zeae</name>
    <name type="common">Wheat head blight fungus</name>
    <name type="synonym">Fusarium graminearum</name>
    <dbReference type="NCBI Taxonomy" id="5518"/>
    <lineage>
        <taxon>Eukaryota</taxon>
        <taxon>Fungi</taxon>
        <taxon>Dikarya</taxon>
        <taxon>Ascomycota</taxon>
        <taxon>Pezizomycotina</taxon>
        <taxon>Sordariomycetes</taxon>
        <taxon>Hypocreomycetidae</taxon>
        <taxon>Hypocreales</taxon>
        <taxon>Nectriaceae</taxon>
        <taxon>Fusarium</taxon>
    </lineage>
</organism>
<feature type="signal peptide" evidence="1">
    <location>
        <begin position="1"/>
        <end position="17"/>
    </location>
</feature>
<dbReference type="Proteomes" id="UP000746612">
    <property type="component" value="Unassembled WGS sequence"/>
</dbReference>
<evidence type="ECO:0000313" key="3">
    <source>
        <dbReference type="EMBL" id="VIO57330.1"/>
    </source>
</evidence>
<accession>A0A4E9DMV7</accession>